<keyword evidence="8" id="KW-1185">Reference proteome</keyword>
<name>A0A846LHM1_9ACTN</name>
<reference evidence="8" key="2">
    <citation type="journal article" date="2019" name="Int. J. Syst. Evol. Microbiol.">
        <title>The Global Catalogue of Microorganisms (GCM) 10K type strain sequencing project: providing services to taxonomists for standard genome sequencing and annotation.</title>
        <authorList>
            <consortium name="The Broad Institute Genomics Platform"/>
            <consortium name="The Broad Institute Genome Sequencing Center for Infectious Disease"/>
            <person name="Wu L."/>
            <person name="Ma J."/>
        </authorList>
    </citation>
    <scope>NUCLEOTIDE SEQUENCE [LARGE SCALE GENOMIC DNA]</scope>
    <source>
        <strain evidence="8">CGMCC 4.5581</strain>
    </source>
</reference>
<evidence type="ECO:0000313" key="6">
    <source>
        <dbReference type="EMBL" id="NIH66761.1"/>
    </source>
</evidence>
<dbReference type="InterPro" id="IPR050832">
    <property type="entry name" value="Bact_Acetyltransf"/>
</dbReference>
<reference evidence="6 7" key="3">
    <citation type="submission" date="2020-02" db="EMBL/GenBank/DDBJ databases">
        <title>Sequencing the genomes of 1000 actinobacteria strains.</title>
        <authorList>
            <person name="Klenk H.-P."/>
        </authorList>
    </citation>
    <scope>NUCLEOTIDE SEQUENCE [LARGE SCALE GENOMIC DNA]</scope>
    <source>
        <strain evidence="6 7">DSM 45201</strain>
    </source>
</reference>
<proteinExistence type="predicted"/>
<dbReference type="EMBL" id="JAAMPA010000001">
    <property type="protein sequence ID" value="NIH66761.1"/>
    <property type="molecule type" value="Genomic_DNA"/>
</dbReference>
<dbReference type="AlphaFoldDB" id="A0A846LHM1"/>
<feature type="compositionally biased region" description="Basic and acidic residues" evidence="3">
    <location>
        <begin position="143"/>
        <end position="160"/>
    </location>
</feature>
<dbReference type="SUPFAM" id="SSF55729">
    <property type="entry name" value="Acyl-CoA N-acyltransferases (Nat)"/>
    <property type="match status" value="1"/>
</dbReference>
<keyword evidence="2 6" id="KW-0012">Acyltransferase</keyword>
<feature type="domain" description="N-acetyltransferase" evidence="4">
    <location>
        <begin position="7"/>
        <end position="164"/>
    </location>
</feature>
<dbReference type="Proteomes" id="UP000648663">
    <property type="component" value="Unassembled WGS sequence"/>
</dbReference>
<reference evidence="5" key="4">
    <citation type="submission" date="2024-05" db="EMBL/GenBank/DDBJ databases">
        <authorList>
            <person name="Sun Q."/>
            <person name="Zhou Y."/>
        </authorList>
    </citation>
    <scope>NUCLEOTIDE SEQUENCE</scope>
    <source>
        <strain evidence="5">CGMCC 4.5581</strain>
    </source>
</reference>
<dbReference type="RefSeq" id="WP_229681753.1">
    <property type="nucleotide sequence ID" value="NZ_BAABJU010000001.1"/>
</dbReference>
<keyword evidence="1 6" id="KW-0808">Transferase</keyword>
<evidence type="ECO:0000313" key="7">
    <source>
        <dbReference type="Proteomes" id="UP000552836"/>
    </source>
</evidence>
<dbReference type="PANTHER" id="PTHR43877">
    <property type="entry name" value="AMINOALKYLPHOSPHONATE N-ACETYLTRANSFERASE-RELATED-RELATED"/>
    <property type="match status" value="1"/>
</dbReference>
<accession>A0A846LHM1</accession>
<sequence>MPGSPSTVLRPMTAADWPAVREILAAGIATGLATFETEPPSWAAFDASRLAGHRHVATDDTGTVLGWVACTRESPRAAYAGVVDHSVYVAAHAAGRGVGRLLLQALIDSTEADGIWTIRAAVLPANTASLALHERLGFRVVGRRERGRPPGRRRSGDLARRAVPRATQPGGRPGRRPGLIRRQAGGPPTSSRAAGRDGGPA</sequence>
<organism evidence="6 7">
    <name type="scientific">Modestobacter marinus</name>
    <dbReference type="NCBI Taxonomy" id="477641"/>
    <lineage>
        <taxon>Bacteria</taxon>
        <taxon>Bacillati</taxon>
        <taxon>Actinomycetota</taxon>
        <taxon>Actinomycetes</taxon>
        <taxon>Geodermatophilales</taxon>
        <taxon>Geodermatophilaceae</taxon>
        <taxon>Modestobacter</taxon>
    </lineage>
</organism>
<dbReference type="GO" id="GO:0102971">
    <property type="term" value="F:phosphinothricin N-acetyltransferase activity"/>
    <property type="evidence" value="ECO:0007669"/>
    <property type="project" value="UniProtKB-EC"/>
</dbReference>
<evidence type="ECO:0000256" key="1">
    <source>
        <dbReference type="ARBA" id="ARBA00022679"/>
    </source>
</evidence>
<dbReference type="EC" id="2.3.1.183" evidence="6"/>
<dbReference type="PROSITE" id="PS51186">
    <property type="entry name" value="GNAT"/>
    <property type="match status" value="1"/>
</dbReference>
<comment type="caution">
    <text evidence="6">The sequence shown here is derived from an EMBL/GenBank/DDBJ whole genome shotgun (WGS) entry which is preliminary data.</text>
</comment>
<reference evidence="5" key="1">
    <citation type="journal article" date="2014" name="Int. J. Syst. Evol. Microbiol.">
        <title>Complete genome of a new Firmicutes species belonging to the dominant human colonic microbiota ('Ruminococcus bicirculans') reveals two chromosomes and a selective capacity to utilize plant glucans.</title>
        <authorList>
            <consortium name="NISC Comparative Sequencing Program"/>
            <person name="Wegmann U."/>
            <person name="Louis P."/>
            <person name="Goesmann A."/>
            <person name="Henrissat B."/>
            <person name="Duncan S.H."/>
            <person name="Flint H.J."/>
        </authorList>
    </citation>
    <scope>NUCLEOTIDE SEQUENCE</scope>
    <source>
        <strain evidence="5">CGMCC 4.5581</strain>
    </source>
</reference>
<dbReference type="Pfam" id="PF00583">
    <property type="entry name" value="Acetyltransf_1"/>
    <property type="match status" value="1"/>
</dbReference>
<dbReference type="InterPro" id="IPR000182">
    <property type="entry name" value="GNAT_dom"/>
</dbReference>
<dbReference type="Gene3D" id="3.40.630.30">
    <property type="match status" value="1"/>
</dbReference>
<gene>
    <name evidence="6" type="ORF">FB380_001207</name>
    <name evidence="5" type="ORF">GCM10011589_01780</name>
</gene>
<feature type="region of interest" description="Disordered" evidence="3">
    <location>
        <begin position="143"/>
        <end position="201"/>
    </location>
</feature>
<evidence type="ECO:0000256" key="3">
    <source>
        <dbReference type="SAM" id="MobiDB-lite"/>
    </source>
</evidence>
<evidence type="ECO:0000256" key="2">
    <source>
        <dbReference type="ARBA" id="ARBA00023315"/>
    </source>
</evidence>
<evidence type="ECO:0000259" key="4">
    <source>
        <dbReference type="PROSITE" id="PS51186"/>
    </source>
</evidence>
<dbReference type="EMBL" id="BMMI01000001">
    <property type="protein sequence ID" value="GGL48938.1"/>
    <property type="molecule type" value="Genomic_DNA"/>
</dbReference>
<dbReference type="InterPro" id="IPR016181">
    <property type="entry name" value="Acyl_CoA_acyltransferase"/>
</dbReference>
<evidence type="ECO:0000313" key="5">
    <source>
        <dbReference type="EMBL" id="GGL48938.1"/>
    </source>
</evidence>
<protein>
    <submittedName>
        <fullName evidence="6">Phosphinothricin acetyltransferase</fullName>
        <ecNumber evidence="6">2.3.1.183</ecNumber>
    </submittedName>
</protein>
<dbReference type="CDD" id="cd04301">
    <property type="entry name" value="NAT_SF"/>
    <property type="match status" value="1"/>
</dbReference>
<evidence type="ECO:0000313" key="8">
    <source>
        <dbReference type="Proteomes" id="UP000648663"/>
    </source>
</evidence>
<dbReference type="Proteomes" id="UP000552836">
    <property type="component" value="Unassembled WGS sequence"/>
</dbReference>